<evidence type="ECO:0000259" key="2">
    <source>
        <dbReference type="SMART" id="SM00974"/>
    </source>
</evidence>
<feature type="domain" description="Bacteriophage T5 Orf172 DNA-binding" evidence="2">
    <location>
        <begin position="88"/>
        <end position="171"/>
    </location>
</feature>
<gene>
    <name evidence="3" type="ORF">GMA92_00575</name>
</gene>
<sequence length="192" mass="22536">MKQEVEERKQLEQQRKQVEKEEAKYIGEINKVKELLLITDNQDKLSQLNNKIEELQRQLFDVEQKKDDIIKRQNGKAGNVYIISNLGSFGENIFKVGMTRRLEPMDRVKELSDASVPFMFDVHSFIFSDDAVALEQKLHSILEKNRVNKINLRKEFFNVSIDELEKIVTEIDPTAEFNKTMIAEEYRQSQVV</sequence>
<dbReference type="Proteomes" id="UP000487649">
    <property type="component" value="Unassembled WGS sequence"/>
</dbReference>
<accession>A0A9X5AME4</accession>
<proteinExistence type="predicted"/>
<keyword evidence="1" id="KW-0175">Coiled coil</keyword>
<feature type="coiled-coil region" evidence="1">
    <location>
        <begin position="1"/>
        <end position="72"/>
    </location>
</feature>
<comment type="caution">
    <text evidence="3">The sequence shown here is derived from an EMBL/GenBank/DDBJ whole genome shotgun (WGS) entry which is preliminary data.</text>
</comment>
<dbReference type="SMART" id="SM00974">
    <property type="entry name" value="T5orf172"/>
    <property type="match status" value="1"/>
</dbReference>
<organism evidence="3 4">
    <name type="scientific">Turicibacter sanguinis</name>
    <dbReference type="NCBI Taxonomy" id="154288"/>
    <lineage>
        <taxon>Bacteria</taxon>
        <taxon>Bacillati</taxon>
        <taxon>Bacillota</taxon>
        <taxon>Erysipelotrichia</taxon>
        <taxon>Erysipelotrichales</taxon>
        <taxon>Turicibacteraceae</taxon>
        <taxon>Turicibacter</taxon>
    </lineage>
</organism>
<dbReference type="RefSeq" id="WP_006783833.1">
    <property type="nucleotide sequence ID" value="NZ_CABJBH010000008.1"/>
</dbReference>
<dbReference type="AlphaFoldDB" id="A0A9X5AME4"/>
<evidence type="ECO:0000313" key="3">
    <source>
        <dbReference type="EMBL" id="MTK19932.1"/>
    </source>
</evidence>
<dbReference type="Pfam" id="PF13455">
    <property type="entry name" value="MUG113"/>
    <property type="match status" value="1"/>
</dbReference>
<dbReference type="OrthoDB" id="9811665at2"/>
<protein>
    <submittedName>
        <fullName evidence="3">GIY-YIG nuclease family protein</fullName>
    </submittedName>
</protein>
<dbReference type="EMBL" id="WMQE01000001">
    <property type="protein sequence ID" value="MTK19932.1"/>
    <property type="molecule type" value="Genomic_DNA"/>
</dbReference>
<evidence type="ECO:0000313" key="4">
    <source>
        <dbReference type="Proteomes" id="UP000487649"/>
    </source>
</evidence>
<evidence type="ECO:0000256" key="1">
    <source>
        <dbReference type="SAM" id="Coils"/>
    </source>
</evidence>
<dbReference type="InterPro" id="IPR018306">
    <property type="entry name" value="Phage_T5_Orf172_DNA-bd"/>
</dbReference>
<reference evidence="3 4" key="1">
    <citation type="journal article" date="2019" name="Nat. Med.">
        <title>A library of human gut bacterial isolates paired with longitudinal multiomics data enables mechanistic microbiome research.</title>
        <authorList>
            <person name="Poyet M."/>
            <person name="Groussin M."/>
            <person name="Gibbons S.M."/>
            <person name="Avila-Pacheco J."/>
            <person name="Jiang X."/>
            <person name="Kearney S.M."/>
            <person name="Perrotta A.R."/>
            <person name="Berdy B."/>
            <person name="Zhao S."/>
            <person name="Lieberman T.D."/>
            <person name="Swanson P.K."/>
            <person name="Smith M."/>
            <person name="Roesemann S."/>
            <person name="Alexander J.E."/>
            <person name="Rich S.A."/>
            <person name="Livny J."/>
            <person name="Vlamakis H."/>
            <person name="Clish C."/>
            <person name="Bullock K."/>
            <person name="Deik A."/>
            <person name="Scott J."/>
            <person name="Pierce K.A."/>
            <person name="Xavier R.J."/>
            <person name="Alm E.J."/>
        </authorList>
    </citation>
    <scope>NUCLEOTIDE SEQUENCE [LARGE SCALE GENOMIC DNA]</scope>
    <source>
        <strain evidence="3 4">BIOML-A198</strain>
    </source>
</reference>
<name>A0A9X5AME4_9FIRM</name>
<dbReference type="GeneID" id="60060043"/>